<feature type="transmembrane region" description="Helical" evidence="9">
    <location>
        <begin position="141"/>
        <end position="160"/>
    </location>
</feature>
<evidence type="ECO:0000256" key="7">
    <source>
        <dbReference type="ARBA" id="ARBA00023136"/>
    </source>
</evidence>
<dbReference type="CDD" id="cd06550">
    <property type="entry name" value="TM_ABC_iron-siderophores_like"/>
    <property type="match status" value="1"/>
</dbReference>
<keyword evidence="11" id="KW-1185">Reference proteome</keyword>
<dbReference type="RefSeq" id="WP_030005078.1">
    <property type="nucleotide sequence ID" value="NC_022549.1"/>
</dbReference>
<dbReference type="AlphaFoldDB" id="U4KS06"/>
<evidence type="ECO:0000256" key="3">
    <source>
        <dbReference type="ARBA" id="ARBA00022448"/>
    </source>
</evidence>
<proteinExistence type="inferred from homology"/>
<dbReference type="EMBL" id="FO681348">
    <property type="protein sequence ID" value="CCV66218.1"/>
    <property type="molecule type" value="Genomic_DNA"/>
</dbReference>
<dbReference type="InterPro" id="IPR001626">
    <property type="entry name" value="ABC_TroCD"/>
</dbReference>
<dbReference type="HOGENOM" id="CLU_028808_4_1_14"/>
<dbReference type="OrthoDB" id="9788905at2"/>
<evidence type="ECO:0000256" key="6">
    <source>
        <dbReference type="ARBA" id="ARBA00022989"/>
    </source>
</evidence>
<dbReference type="KEGG" id="abra:BN85311970"/>
<feature type="transmembrane region" description="Helical" evidence="9">
    <location>
        <begin position="201"/>
        <end position="221"/>
    </location>
</feature>
<dbReference type="GO" id="GO:0055085">
    <property type="term" value="P:transmembrane transport"/>
    <property type="evidence" value="ECO:0007669"/>
    <property type="project" value="InterPro"/>
</dbReference>
<dbReference type="PANTHER" id="PTHR30477">
    <property type="entry name" value="ABC-TRANSPORTER METAL-BINDING PROTEIN"/>
    <property type="match status" value="1"/>
</dbReference>
<feature type="transmembrane region" description="Helical" evidence="9">
    <location>
        <begin position="172"/>
        <end position="195"/>
    </location>
</feature>
<organism evidence="10 11">
    <name type="scientific">Acholeplasma brassicae</name>
    <dbReference type="NCBI Taxonomy" id="61635"/>
    <lineage>
        <taxon>Bacteria</taxon>
        <taxon>Bacillati</taxon>
        <taxon>Mycoplasmatota</taxon>
        <taxon>Mollicutes</taxon>
        <taxon>Acholeplasmatales</taxon>
        <taxon>Acholeplasmataceae</taxon>
        <taxon>Acholeplasma</taxon>
    </lineage>
</organism>
<dbReference type="Gene3D" id="1.10.3470.10">
    <property type="entry name" value="ABC transporter involved in vitamin B12 uptake, BtuC"/>
    <property type="match status" value="1"/>
</dbReference>
<dbReference type="PANTHER" id="PTHR30477:SF8">
    <property type="entry name" value="METAL TRANSPORT SYSTEM MEMBRANE PROTEIN CT_070-RELATED"/>
    <property type="match status" value="1"/>
</dbReference>
<dbReference type="GO" id="GO:0043190">
    <property type="term" value="C:ATP-binding cassette (ABC) transporter complex"/>
    <property type="evidence" value="ECO:0007669"/>
    <property type="project" value="InterPro"/>
</dbReference>
<evidence type="ECO:0000256" key="2">
    <source>
        <dbReference type="ARBA" id="ARBA00008034"/>
    </source>
</evidence>
<comment type="similarity">
    <text evidence="2 8">Belongs to the ABC-3 integral membrane protein family.</text>
</comment>
<feature type="transmembrane region" description="Helical" evidence="9">
    <location>
        <begin position="56"/>
        <end position="74"/>
    </location>
</feature>
<dbReference type="STRING" id="61635.BN85311970"/>
<evidence type="ECO:0000256" key="5">
    <source>
        <dbReference type="ARBA" id="ARBA00022692"/>
    </source>
</evidence>
<feature type="transmembrane region" description="Helical" evidence="9">
    <location>
        <begin position="228"/>
        <end position="248"/>
    </location>
</feature>
<evidence type="ECO:0000256" key="8">
    <source>
        <dbReference type="RuleBase" id="RU003943"/>
    </source>
</evidence>
<gene>
    <name evidence="10" type="primary">znuB</name>
    <name evidence="10" type="ORF">BN85311970</name>
</gene>
<comment type="subcellular location">
    <subcellularLocation>
        <location evidence="1 8">Cell membrane</location>
        <topology evidence="1 8">Multi-pass membrane protein</topology>
    </subcellularLocation>
</comment>
<name>U4KS06_9MOLU</name>
<evidence type="ECO:0000256" key="4">
    <source>
        <dbReference type="ARBA" id="ARBA00022475"/>
    </source>
</evidence>
<accession>U4KS06</accession>
<keyword evidence="5 8" id="KW-0812">Transmembrane</keyword>
<dbReference type="InterPro" id="IPR037294">
    <property type="entry name" value="ABC_BtuC-like"/>
</dbReference>
<evidence type="ECO:0000256" key="9">
    <source>
        <dbReference type="SAM" id="Phobius"/>
    </source>
</evidence>
<dbReference type="Proteomes" id="UP000032737">
    <property type="component" value="Chromosome"/>
</dbReference>
<keyword evidence="7 9" id="KW-0472">Membrane</keyword>
<evidence type="ECO:0000313" key="10">
    <source>
        <dbReference type="EMBL" id="CCV66218.1"/>
    </source>
</evidence>
<keyword evidence="4" id="KW-1003">Cell membrane</keyword>
<keyword evidence="3 8" id="KW-0813">Transport</keyword>
<evidence type="ECO:0000313" key="11">
    <source>
        <dbReference type="Proteomes" id="UP000032737"/>
    </source>
</evidence>
<feature type="transmembrane region" description="Helical" evidence="9">
    <location>
        <begin position="32"/>
        <end position="50"/>
    </location>
</feature>
<feature type="transmembrane region" description="Helical" evidence="9">
    <location>
        <begin position="254"/>
        <end position="272"/>
    </location>
</feature>
<feature type="transmembrane region" description="Helical" evidence="9">
    <location>
        <begin position="6"/>
        <end position="25"/>
    </location>
</feature>
<dbReference type="SUPFAM" id="SSF81345">
    <property type="entry name" value="ABC transporter involved in vitamin B12 uptake, BtuC"/>
    <property type="match status" value="1"/>
</dbReference>
<dbReference type="GO" id="GO:0010043">
    <property type="term" value="P:response to zinc ion"/>
    <property type="evidence" value="ECO:0007669"/>
    <property type="project" value="TreeGrafter"/>
</dbReference>
<evidence type="ECO:0000256" key="1">
    <source>
        <dbReference type="ARBA" id="ARBA00004651"/>
    </source>
</evidence>
<reference evidence="10 11" key="1">
    <citation type="journal article" date="2013" name="J. Mol. Microbiol. Biotechnol.">
        <title>Analysis of the Complete Genomes of Acholeplasma brassicae , A. palmae and A. laidlawii and Their Comparison to the Obligate Parasites from ' Candidatus Phytoplasma'.</title>
        <authorList>
            <person name="Kube M."/>
            <person name="Siewert C."/>
            <person name="Migdoll A.M."/>
            <person name="Duduk B."/>
            <person name="Holz S."/>
            <person name="Rabus R."/>
            <person name="Seemuller E."/>
            <person name="Mitrovic J."/>
            <person name="Muller I."/>
            <person name="Buttner C."/>
            <person name="Reinhardt R."/>
        </authorList>
    </citation>
    <scope>NUCLEOTIDE SEQUENCE [LARGE SCALE GENOMIC DNA]</scope>
    <source>
        <strain evidence="11">0502</strain>
    </source>
</reference>
<protein>
    <submittedName>
        <fullName evidence="10">ABC-type Mn2+/Zn2+ transport systems, permease component</fullName>
    </submittedName>
</protein>
<dbReference type="Pfam" id="PF00950">
    <property type="entry name" value="ABC-3"/>
    <property type="match status" value="1"/>
</dbReference>
<sequence>MTISILIILILTSISTSILGVYLVLKKTAMMIDSISHTVLLGIVLAYMLVKDLNSPFLIIGATLMGLFTTYLTEALIKSSKTKEDAAIGLVFPLLFSVAIILVSTKFSGIHLDIDAVLLGKLELSIFDELVINQVNLGPRLLYVTGVVTLINVLFFIRNYKSIKLITFDELFAKTIGIPVVLIHYLLMTLVSLTAVSAFDAVGSILVVALMVGPAATARLITKEFKPMVLVAMGVSIFNAVLGFMVAYLLDINVSGVVATITLVSFLLVLLFQKESGAISRSYKEYQKKKRFLMLSLMLHLDNHQDNPSRTKLTKLPIELNWSDKRFLSVLNEGIKKGYFINQQGHLFFLDDGYQKYKQFLIDLD</sequence>
<keyword evidence="6 9" id="KW-1133">Transmembrane helix</keyword>
<feature type="transmembrane region" description="Helical" evidence="9">
    <location>
        <begin position="86"/>
        <end position="105"/>
    </location>
</feature>